<dbReference type="PROSITE" id="PS50020">
    <property type="entry name" value="WW_DOMAIN_2"/>
    <property type="match status" value="1"/>
</dbReference>
<sequence>MSDKPKPSKRVIVYEEFVDASTDVSENDIREYGQRLGIDLTANPTLTTLVRDWILQPLPRFWFPCLDTRTGQWFYSNALNGQSIWHHPLEEIHRNLAQDYLSCQIIRERENPEGESSEQSMESGLSTKGFGGLSSSTMGGITPVKTPLPRTLAPLKRIPKIESTTNVLTTSPNPLPPFCVPTSPHSHNEQVRQVSFSTFKSSDTISSLLPGDLLFENRDRPTTVVAPFNHSILPVSTAGSLHSKITNSEDDHPPQQTKQVPVYPTSGSRNLSPLTTDKIIVKELSTSVSNFQLEPVVQQSKPRISFTERLAAKKASQRLKSNESSESCLSNANETDHTSAMNSEKRHVHFDIEPNHYHQYTPECSEENKATERSESSSSEDILDLVGDPEYLKPLTDVQCYPTAYEEKRWEVSFTSFGLTSPNISPVKISTAFIDNEDSNEMVTRFNSEYCPSPLSASEKSDNADMVEDETTICPDNMQNEAGEEAENCIPALETNLESLMVTNVLPETEIRVPTHRENSETLSPTLSFQPAREEVHEEKRNLNFSFTQIDKSNNSIANNNGKEVENTDIPPLIISQLTVEPQVIEDVPPVKLVLENVTPKLVRSITRSESLEESVLTSQVNPVIAQDIPACQSPVVFITCDTKPVESQNPVVQMDAALNLNTEQEASQLDLLLPPASFSEFPQTVTQTEELIADSSVKCDASDARIGHEKTTQSLENWQMIKKEMESKLENEKKRLESWFASEIAQIKEQFENQLASERERTENLSKLVENAKSEKEELAKREIVRLEETLAHLVEEKTRQVQTQLNNEVLQCNNSVLHRTVARQDANVQTEEPPIPVISLPMEQMTPLLKVDKIETTESNPSKYETNSRWESRDSPRRDSRIHCQCDSLQKQVARVEREMQLLKQRNLSFQKNPPTRKKSTPVKAQREPWWLDTDESTTSTTSSVSDWRRSRGRSQSMTNLHASRDSLAGKKSTPIQRAREGLSKSQTPRRAWMEDLSTDHSLGDMHTSGISSAIPTGEWDTVLSSIQKISGDLQEVWSHIGPRPRPLSYHSYQSPLWMPSSQSLMTNDRVPLHWSFSGSTAERTQALRLWLQQNKTQHSKSFL</sequence>
<dbReference type="InterPro" id="IPR053233">
    <property type="entry name" value="ABRA-related"/>
</dbReference>
<evidence type="ECO:0000259" key="3">
    <source>
        <dbReference type="PROSITE" id="PS50020"/>
    </source>
</evidence>
<dbReference type="SUPFAM" id="SSF51045">
    <property type="entry name" value="WW domain"/>
    <property type="match status" value="1"/>
</dbReference>
<dbReference type="InterPro" id="IPR036020">
    <property type="entry name" value="WW_dom_sf"/>
</dbReference>
<feature type="region of interest" description="Disordered" evidence="2">
    <location>
        <begin position="357"/>
        <end position="382"/>
    </location>
</feature>
<feature type="region of interest" description="Disordered" evidence="2">
    <location>
        <begin position="242"/>
        <end position="272"/>
    </location>
</feature>
<feature type="compositionally biased region" description="Low complexity" evidence="2">
    <location>
        <begin position="939"/>
        <end position="948"/>
    </location>
</feature>
<feature type="coiled-coil region" evidence="1">
    <location>
        <begin position="716"/>
        <end position="798"/>
    </location>
</feature>
<keyword evidence="1" id="KW-0175">Coiled coil</keyword>
<feature type="compositionally biased region" description="Basic and acidic residues" evidence="2">
    <location>
        <begin position="366"/>
        <end position="375"/>
    </location>
</feature>
<name>A0ABQ9YN89_9CRUS</name>
<dbReference type="Gene3D" id="3.30.1470.10">
    <property type="entry name" value="Photosystem I PsaD, reaction center subunit II"/>
    <property type="match status" value="1"/>
</dbReference>
<evidence type="ECO:0000313" key="4">
    <source>
        <dbReference type="EMBL" id="KAK4002074.1"/>
    </source>
</evidence>
<proteinExistence type="predicted"/>
<evidence type="ECO:0000256" key="1">
    <source>
        <dbReference type="SAM" id="Coils"/>
    </source>
</evidence>
<feature type="region of interest" description="Disordered" evidence="2">
    <location>
        <begin position="315"/>
        <end position="343"/>
    </location>
</feature>
<organism evidence="4 5">
    <name type="scientific">Daphnia magna</name>
    <dbReference type="NCBI Taxonomy" id="35525"/>
    <lineage>
        <taxon>Eukaryota</taxon>
        <taxon>Metazoa</taxon>
        <taxon>Ecdysozoa</taxon>
        <taxon>Arthropoda</taxon>
        <taxon>Crustacea</taxon>
        <taxon>Branchiopoda</taxon>
        <taxon>Diplostraca</taxon>
        <taxon>Cladocera</taxon>
        <taxon>Anomopoda</taxon>
        <taxon>Daphniidae</taxon>
        <taxon>Daphnia</taxon>
    </lineage>
</organism>
<feature type="region of interest" description="Disordered" evidence="2">
    <location>
        <begin position="853"/>
        <end position="885"/>
    </location>
</feature>
<dbReference type="PANTHER" id="PTHR21715:SF0">
    <property type="entry name" value="RH04127P"/>
    <property type="match status" value="1"/>
</dbReference>
<keyword evidence="5" id="KW-1185">Reference proteome</keyword>
<gene>
    <name evidence="4" type="ORF">OUZ56_003928</name>
</gene>
<feature type="domain" description="WW" evidence="3">
    <location>
        <begin position="56"/>
        <end position="90"/>
    </location>
</feature>
<feature type="compositionally biased region" description="Polar residues" evidence="2">
    <location>
        <begin position="318"/>
        <end position="342"/>
    </location>
</feature>
<reference evidence="4 5" key="1">
    <citation type="journal article" date="2023" name="Nucleic Acids Res.">
        <title>The hologenome of Daphnia magna reveals possible DNA methylation and microbiome-mediated evolution of the host genome.</title>
        <authorList>
            <person name="Chaturvedi A."/>
            <person name="Li X."/>
            <person name="Dhandapani V."/>
            <person name="Marshall H."/>
            <person name="Kissane S."/>
            <person name="Cuenca-Cambronero M."/>
            <person name="Asole G."/>
            <person name="Calvet F."/>
            <person name="Ruiz-Romero M."/>
            <person name="Marangio P."/>
            <person name="Guigo R."/>
            <person name="Rago D."/>
            <person name="Mirbahai L."/>
            <person name="Eastwood N."/>
            <person name="Colbourne J.K."/>
            <person name="Zhou J."/>
            <person name="Mallon E."/>
            <person name="Orsini L."/>
        </authorList>
    </citation>
    <scope>NUCLEOTIDE SEQUENCE [LARGE SCALE GENOMIC DNA]</scope>
    <source>
        <strain evidence="4">LRV0_1</strain>
    </source>
</reference>
<feature type="compositionally biased region" description="Basic and acidic residues" evidence="2">
    <location>
        <begin position="868"/>
        <end position="885"/>
    </location>
</feature>
<feature type="compositionally biased region" description="Polar residues" evidence="2">
    <location>
        <begin position="254"/>
        <end position="272"/>
    </location>
</feature>
<accession>A0ABQ9YN89</accession>
<evidence type="ECO:0000256" key="2">
    <source>
        <dbReference type="SAM" id="MobiDB-lite"/>
    </source>
</evidence>
<dbReference type="PANTHER" id="PTHR21715">
    <property type="entry name" value="RH04127P"/>
    <property type="match status" value="1"/>
</dbReference>
<protein>
    <recommendedName>
        <fullName evidence="3">WW domain-containing protein</fullName>
    </recommendedName>
</protein>
<feature type="region of interest" description="Disordered" evidence="2">
    <location>
        <begin position="907"/>
        <end position="991"/>
    </location>
</feature>
<dbReference type="InterPro" id="IPR001202">
    <property type="entry name" value="WW_dom"/>
</dbReference>
<dbReference type="Proteomes" id="UP001234178">
    <property type="component" value="Unassembled WGS sequence"/>
</dbReference>
<feature type="compositionally biased region" description="Polar residues" evidence="2">
    <location>
        <begin position="907"/>
        <end position="916"/>
    </location>
</feature>
<evidence type="ECO:0000313" key="5">
    <source>
        <dbReference type="Proteomes" id="UP001234178"/>
    </source>
</evidence>
<comment type="caution">
    <text evidence="4">The sequence shown here is derived from an EMBL/GenBank/DDBJ whole genome shotgun (WGS) entry which is preliminary data.</text>
</comment>
<dbReference type="EMBL" id="JAOYFB010000001">
    <property type="protein sequence ID" value="KAK4002074.1"/>
    <property type="molecule type" value="Genomic_DNA"/>
</dbReference>